<dbReference type="Proteomes" id="UP000825933">
    <property type="component" value="Unassembled WGS sequence"/>
</dbReference>
<proteinExistence type="predicted"/>
<dbReference type="InterPro" id="IPR023374">
    <property type="entry name" value="AttH-like_dom_sf"/>
</dbReference>
<name>A0A8T5V4M7_9EURY</name>
<sequence length="212" mass="23543">MGQFDGDKEITLAAPHTDADIEFFQQTGPESPGVMEVVVTGKYVDKTGNSDDISGTLKIDKWVKSEKSSDPEKYWITHTWYPNRGNFTFNEILPRDIRNFQMTPVVDGGQSGFNASDAQYSGGGVYIKNLDGKLIGRGFAESVYYDDVARNMLYLAGLPVTDEMLSLVRKPYASSILKIKSILKLLTPTNRAKVKKILDNCMEEGLPKTMIG</sequence>
<dbReference type="EMBL" id="JAIOUQ010000014">
    <property type="protein sequence ID" value="MBZ2166625.1"/>
    <property type="molecule type" value="Genomic_DNA"/>
</dbReference>
<evidence type="ECO:0000313" key="2">
    <source>
        <dbReference type="Proteomes" id="UP000825933"/>
    </source>
</evidence>
<reference evidence="2" key="1">
    <citation type="journal article" date="2022" name="Microbiol. Resour. Announc.">
        <title>Draft Genome Sequence of a Methanogenic Archaeon from West Spitsbergen Permafrost.</title>
        <authorList>
            <person name="Trubitsyn V."/>
            <person name="Rivkina E."/>
            <person name="Shcherbakova V."/>
        </authorList>
    </citation>
    <scope>NUCLEOTIDE SEQUENCE [LARGE SCALE GENOMIC DNA]</scope>
    <source>
        <strain evidence="2">VT</strain>
    </source>
</reference>
<dbReference type="RefSeq" id="WP_223792175.1">
    <property type="nucleotide sequence ID" value="NZ_JAIOUQ010000014.1"/>
</dbReference>
<gene>
    <name evidence="1" type="ORF">K8N75_11305</name>
</gene>
<organism evidence="1 2">
    <name type="scientific">Methanobacterium spitsbergense</name>
    <dbReference type="NCBI Taxonomy" id="2874285"/>
    <lineage>
        <taxon>Archaea</taxon>
        <taxon>Methanobacteriati</taxon>
        <taxon>Methanobacteriota</taxon>
        <taxon>Methanomada group</taxon>
        <taxon>Methanobacteria</taxon>
        <taxon>Methanobacteriales</taxon>
        <taxon>Methanobacteriaceae</taxon>
        <taxon>Methanobacterium</taxon>
    </lineage>
</organism>
<evidence type="ECO:0000313" key="1">
    <source>
        <dbReference type="EMBL" id="MBZ2166625.1"/>
    </source>
</evidence>
<comment type="caution">
    <text evidence="1">The sequence shown here is derived from an EMBL/GenBank/DDBJ whole genome shotgun (WGS) entry which is preliminary data.</text>
</comment>
<accession>A0A8T5V4M7</accession>
<keyword evidence="2" id="KW-1185">Reference proteome</keyword>
<dbReference type="AlphaFoldDB" id="A0A8T5V4M7"/>
<dbReference type="Gene3D" id="2.40.370.10">
    <property type="entry name" value="AttH-like domain"/>
    <property type="match status" value="1"/>
</dbReference>
<protein>
    <submittedName>
        <fullName evidence="1">Uncharacterized protein</fullName>
    </submittedName>
</protein>